<proteinExistence type="predicted"/>
<sequence length="113" mass="13036">MGGKHKRRGTPKPPYLLIAASVEPLHPTHRKVNLHPEIAPKKDCLNRTYLLHKQNERYNYHQSTLISIIITSSNKNSWHRMSIERTKTPPEKETLGYSYLDRAGKLFSTPTGF</sequence>
<name>A0A2P5ENE2_TREOI</name>
<comment type="caution">
    <text evidence="1">The sequence shown here is derived from an EMBL/GenBank/DDBJ whole genome shotgun (WGS) entry which is preliminary data.</text>
</comment>
<dbReference type="AlphaFoldDB" id="A0A2P5ENE2"/>
<dbReference type="OrthoDB" id="10286459at2759"/>
<organism evidence="1 2">
    <name type="scientific">Trema orientale</name>
    <name type="common">Charcoal tree</name>
    <name type="synonym">Celtis orientalis</name>
    <dbReference type="NCBI Taxonomy" id="63057"/>
    <lineage>
        <taxon>Eukaryota</taxon>
        <taxon>Viridiplantae</taxon>
        <taxon>Streptophyta</taxon>
        <taxon>Embryophyta</taxon>
        <taxon>Tracheophyta</taxon>
        <taxon>Spermatophyta</taxon>
        <taxon>Magnoliopsida</taxon>
        <taxon>eudicotyledons</taxon>
        <taxon>Gunneridae</taxon>
        <taxon>Pentapetalae</taxon>
        <taxon>rosids</taxon>
        <taxon>fabids</taxon>
        <taxon>Rosales</taxon>
        <taxon>Cannabaceae</taxon>
        <taxon>Trema</taxon>
    </lineage>
</organism>
<gene>
    <name evidence="1" type="ORF">TorRG33x02_171830</name>
</gene>
<evidence type="ECO:0000313" key="1">
    <source>
        <dbReference type="EMBL" id="PON87070.1"/>
    </source>
</evidence>
<evidence type="ECO:0000313" key="2">
    <source>
        <dbReference type="Proteomes" id="UP000237000"/>
    </source>
</evidence>
<dbReference type="EMBL" id="JXTC01000122">
    <property type="protein sequence ID" value="PON87070.1"/>
    <property type="molecule type" value="Genomic_DNA"/>
</dbReference>
<accession>A0A2P5ENE2</accession>
<reference evidence="2" key="1">
    <citation type="submission" date="2016-06" db="EMBL/GenBank/DDBJ databases">
        <title>Parallel loss of symbiosis genes in relatives of nitrogen-fixing non-legume Parasponia.</title>
        <authorList>
            <person name="Van Velzen R."/>
            <person name="Holmer R."/>
            <person name="Bu F."/>
            <person name="Rutten L."/>
            <person name="Van Zeijl A."/>
            <person name="Liu W."/>
            <person name="Santuari L."/>
            <person name="Cao Q."/>
            <person name="Sharma T."/>
            <person name="Shen D."/>
            <person name="Roswanjaya Y."/>
            <person name="Wardhani T."/>
            <person name="Kalhor M.S."/>
            <person name="Jansen J."/>
            <person name="Van den Hoogen J."/>
            <person name="Gungor B."/>
            <person name="Hartog M."/>
            <person name="Hontelez J."/>
            <person name="Verver J."/>
            <person name="Yang W.-C."/>
            <person name="Schijlen E."/>
            <person name="Repin R."/>
            <person name="Schilthuizen M."/>
            <person name="Schranz E."/>
            <person name="Heidstra R."/>
            <person name="Miyata K."/>
            <person name="Fedorova E."/>
            <person name="Kohlen W."/>
            <person name="Bisseling T."/>
            <person name="Smit S."/>
            <person name="Geurts R."/>
        </authorList>
    </citation>
    <scope>NUCLEOTIDE SEQUENCE [LARGE SCALE GENOMIC DNA]</scope>
    <source>
        <strain evidence="2">cv. RG33-2</strain>
    </source>
</reference>
<dbReference type="InParanoid" id="A0A2P5ENE2"/>
<keyword evidence="2" id="KW-1185">Reference proteome</keyword>
<protein>
    <submittedName>
        <fullName evidence="1">Uncharacterized protein</fullName>
    </submittedName>
</protein>
<dbReference type="Proteomes" id="UP000237000">
    <property type="component" value="Unassembled WGS sequence"/>
</dbReference>